<dbReference type="InterPro" id="IPR003439">
    <property type="entry name" value="ABC_transporter-like_ATP-bd"/>
</dbReference>
<dbReference type="InterPro" id="IPR017871">
    <property type="entry name" value="ABC_transporter-like_CS"/>
</dbReference>
<dbReference type="PROSITE" id="PS50929">
    <property type="entry name" value="ABC_TM1F"/>
    <property type="match status" value="1"/>
</dbReference>
<comment type="subcellular location">
    <subcellularLocation>
        <location evidence="1">Cell membrane</location>
        <topology evidence="1">Multi-pass membrane protein</topology>
    </subcellularLocation>
</comment>
<dbReference type="InterPro" id="IPR011527">
    <property type="entry name" value="ABC1_TM_dom"/>
</dbReference>
<keyword evidence="4" id="KW-0067">ATP-binding</keyword>
<keyword evidence="3" id="KW-0547">Nucleotide-binding</keyword>
<dbReference type="NCBIfam" id="TIGR02868">
    <property type="entry name" value="CydC"/>
    <property type="match status" value="1"/>
</dbReference>
<dbReference type="PROSITE" id="PS50893">
    <property type="entry name" value="ABC_TRANSPORTER_2"/>
    <property type="match status" value="1"/>
</dbReference>
<proteinExistence type="predicted"/>
<dbReference type="PROSITE" id="PS00211">
    <property type="entry name" value="ABC_TRANSPORTER_1"/>
    <property type="match status" value="1"/>
</dbReference>
<evidence type="ECO:0000259" key="8">
    <source>
        <dbReference type="PROSITE" id="PS50893"/>
    </source>
</evidence>
<dbReference type="GO" id="GO:0005524">
    <property type="term" value="F:ATP binding"/>
    <property type="evidence" value="ECO:0007669"/>
    <property type="project" value="UniProtKB-KW"/>
</dbReference>
<evidence type="ECO:0000256" key="2">
    <source>
        <dbReference type="ARBA" id="ARBA00022692"/>
    </source>
</evidence>
<dbReference type="GO" id="GO:0016887">
    <property type="term" value="F:ATP hydrolysis activity"/>
    <property type="evidence" value="ECO:0007669"/>
    <property type="project" value="InterPro"/>
</dbReference>
<dbReference type="KEGG" id="pmai:CF386_00555"/>
<dbReference type="Pfam" id="PF00664">
    <property type="entry name" value="ABC_membrane"/>
    <property type="match status" value="1"/>
</dbReference>
<dbReference type="Gene3D" id="1.20.1560.10">
    <property type="entry name" value="ABC transporter type 1, transmembrane domain"/>
    <property type="match status" value="1"/>
</dbReference>
<evidence type="ECO:0000256" key="6">
    <source>
        <dbReference type="ARBA" id="ARBA00023136"/>
    </source>
</evidence>
<accession>A0A220VB91</accession>
<feature type="transmembrane region" description="Helical" evidence="7">
    <location>
        <begin position="242"/>
        <end position="264"/>
    </location>
</feature>
<dbReference type="OrthoDB" id="9802264at2"/>
<dbReference type="SMART" id="SM00382">
    <property type="entry name" value="AAA"/>
    <property type="match status" value="1"/>
</dbReference>
<keyword evidence="11" id="KW-1185">Reference proteome</keyword>
<evidence type="ECO:0000313" key="11">
    <source>
        <dbReference type="Proteomes" id="UP000242175"/>
    </source>
</evidence>
<dbReference type="EMBL" id="CP022355">
    <property type="protein sequence ID" value="ASK77684.1"/>
    <property type="molecule type" value="Genomic_DNA"/>
</dbReference>
<evidence type="ECO:0000313" key="10">
    <source>
        <dbReference type="EMBL" id="ASK77684.1"/>
    </source>
</evidence>
<reference evidence="10 11" key="1">
    <citation type="journal article" date="2016" name="Int. J. Syst. Evol. Microbiol.">
        <title>Paraphotobacterium marinum gen. nov., sp. nov., a member of the family Vibrionaceae, isolated from surface seawater.</title>
        <authorList>
            <person name="Huang Z."/>
            <person name="Dong C."/>
            <person name="Shao Z."/>
        </authorList>
    </citation>
    <scope>NUCLEOTIDE SEQUENCE [LARGE SCALE GENOMIC DNA]</scope>
    <source>
        <strain evidence="10 11">NSCS20N07D</strain>
    </source>
</reference>
<feature type="domain" description="ABC transporter" evidence="8">
    <location>
        <begin position="338"/>
        <end position="572"/>
    </location>
</feature>
<dbReference type="Proteomes" id="UP000242175">
    <property type="component" value="Chromosome large"/>
</dbReference>
<evidence type="ECO:0000259" key="9">
    <source>
        <dbReference type="PROSITE" id="PS50929"/>
    </source>
</evidence>
<evidence type="ECO:0000256" key="5">
    <source>
        <dbReference type="ARBA" id="ARBA00022989"/>
    </source>
</evidence>
<dbReference type="SUPFAM" id="SSF52540">
    <property type="entry name" value="P-loop containing nucleoside triphosphate hydrolases"/>
    <property type="match status" value="1"/>
</dbReference>
<keyword evidence="6 7" id="KW-0472">Membrane</keyword>
<dbReference type="PANTHER" id="PTHR43394">
    <property type="entry name" value="ATP-DEPENDENT PERMEASE MDL1, MITOCHONDRIAL"/>
    <property type="match status" value="1"/>
</dbReference>
<feature type="transmembrane region" description="Helical" evidence="7">
    <location>
        <begin position="48"/>
        <end position="69"/>
    </location>
</feature>
<name>A0A220VB91_9GAMM</name>
<feature type="transmembrane region" description="Helical" evidence="7">
    <location>
        <begin position="131"/>
        <end position="155"/>
    </location>
</feature>
<dbReference type="GO" id="GO:0005886">
    <property type="term" value="C:plasma membrane"/>
    <property type="evidence" value="ECO:0007669"/>
    <property type="project" value="UniProtKB-SubCell"/>
</dbReference>
<dbReference type="RefSeq" id="WP_089072594.1">
    <property type="nucleotide sequence ID" value="NZ_CBCSAM010000001.1"/>
</dbReference>
<dbReference type="GO" id="GO:0045454">
    <property type="term" value="P:cell redox homeostasis"/>
    <property type="evidence" value="ECO:0007669"/>
    <property type="project" value="InterPro"/>
</dbReference>
<feature type="domain" description="ABC transmembrane type-1" evidence="9">
    <location>
        <begin position="21"/>
        <end position="303"/>
    </location>
</feature>
<feature type="transmembrane region" description="Helical" evidence="7">
    <location>
        <begin position="276"/>
        <end position="294"/>
    </location>
</feature>
<evidence type="ECO:0000256" key="3">
    <source>
        <dbReference type="ARBA" id="ARBA00022741"/>
    </source>
</evidence>
<evidence type="ECO:0000256" key="7">
    <source>
        <dbReference type="SAM" id="Phobius"/>
    </source>
</evidence>
<feature type="transmembrane region" description="Helical" evidence="7">
    <location>
        <begin position="161"/>
        <end position="180"/>
    </location>
</feature>
<organism evidence="10 11">
    <name type="scientific">Paraphotobacterium marinum</name>
    <dbReference type="NCBI Taxonomy" id="1755811"/>
    <lineage>
        <taxon>Bacteria</taxon>
        <taxon>Pseudomonadati</taxon>
        <taxon>Pseudomonadota</taxon>
        <taxon>Gammaproteobacteria</taxon>
        <taxon>Vibrionales</taxon>
        <taxon>Vibrionaceae</taxon>
        <taxon>Paraphotobacterium</taxon>
    </lineage>
</organism>
<dbReference type="Pfam" id="PF00005">
    <property type="entry name" value="ABC_tran"/>
    <property type="match status" value="1"/>
</dbReference>
<keyword evidence="2 7" id="KW-0812">Transmembrane</keyword>
<gene>
    <name evidence="10" type="primary">cydC</name>
    <name evidence="10" type="ORF">CF386_00555</name>
</gene>
<keyword evidence="5 7" id="KW-1133">Transmembrane helix</keyword>
<dbReference type="Gene3D" id="3.40.50.300">
    <property type="entry name" value="P-loop containing nucleotide triphosphate hydrolases"/>
    <property type="match status" value="1"/>
</dbReference>
<dbReference type="GO" id="GO:0015421">
    <property type="term" value="F:ABC-type oligopeptide transporter activity"/>
    <property type="evidence" value="ECO:0007669"/>
    <property type="project" value="TreeGrafter"/>
</dbReference>
<dbReference type="InterPro" id="IPR027417">
    <property type="entry name" value="P-loop_NTPase"/>
</dbReference>
<dbReference type="CDD" id="cd18585">
    <property type="entry name" value="ABC_6TM_CydC"/>
    <property type="match status" value="1"/>
</dbReference>
<dbReference type="InterPro" id="IPR014223">
    <property type="entry name" value="ABC_CydC/D"/>
</dbReference>
<dbReference type="InterPro" id="IPR039421">
    <property type="entry name" value="Type_1_exporter"/>
</dbReference>
<feature type="transmembrane region" description="Helical" evidence="7">
    <location>
        <begin position="20"/>
        <end position="42"/>
    </location>
</feature>
<protein>
    <submittedName>
        <fullName evidence="10">Thiol reductant ABC exporter subunit CydC</fullName>
    </submittedName>
</protein>
<dbReference type="InterPro" id="IPR003593">
    <property type="entry name" value="AAA+_ATPase"/>
</dbReference>
<dbReference type="SUPFAM" id="SSF90123">
    <property type="entry name" value="ABC transporter transmembrane region"/>
    <property type="match status" value="1"/>
</dbReference>
<dbReference type="PANTHER" id="PTHR43394:SF1">
    <property type="entry name" value="ATP-BINDING CASSETTE SUB-FAMILY B MEMBER 10, MITOCHONDRIAL"/>
    <property type="match status" value="1"/>
</dbReference>
<evidence type="ECO:0000256" key="4">
    <source>
        <dbReference type="ARBA" id="ARBA00022840"/>
    </source>
</evidence>
<dbReference type="AlphaFoldDB" id="A0A220VB91"/>
<evidence type="ECO:0000256" key="1">
    <source>
        <dbReference type="ARBA" id="ARBA00004651"/>
    </source>
</evidence>
<sequence length="574" mass="65531">MKEFKPFLKTFLSQWKPLSYGVVLSLITLIASISLITLSGWFLTSCALAGLLAISFNYLLPSAGVRFFATTKTASRWGDLMLTHDALFKVTTKIRIHIFSKLIPITPNQNLNFKRAELLNRMILDVKSIEVLYINCITPLFISSLSILVMCYFLTFFSLQLAIYLLLFFLCFITFFPYLFHKLSKEPGSKVISQQANLRFALLEWLKNRNTIEIYGLNDSFKNNIYLNEKTFYKTQRHLNNISIFSSSLMIATSGIILFLVLWFLPELGKNLAPSLWAMFAFAALAIFEAFNMIPQAFMNLEKTKGSASRINQIINSRTNISFPNTNVNYVPKYLDKISFQNVSFKFNNSKHLVLKKINMNFSKGQHLAIVGKTGVGKSTILNLLNRFLEPTEGCILLDNLNINEVSEKQLRSTFSVISQNIDIMNDTLANNLRLAKPDATDDELLLVLKKVQLDYIFRTKDDLDIWVGEQGRQLSGGERRRVGIARSLLQDTPVIIMDEPTEGLDTNTEDAIFMLLKETFKLKTILYITHKLNHIDYFDTIIMLKDGHIFANKSNKNISDVKAEISDLLLQDE</sequence>
<dbReference type="GO" id="GO:0034775">
    <property type="term" value="P:glutathione transmembrane transport"/>
    <property type="evidence" value="ECO:0007669"/>
    <property type="project" value="InterPro"/>
</dbReference>
<dbReference type="InterPro" id="IPR036640">
    <property type="entry name" value="ABC1_TM_sf"/>
</dbReference>